<evidence type="ECO:0000256" key="8">
    <source>
        <dbReference type="ARBA" id="ARBA00022777"/>
    </source>
</evidence>
<protein>
    <recommendedName>
        <fullName evidence="3">histidine kinase</fullName>
        <ecNumber evidence="3">2.7.13.3</ecNumber>
    </recommendedName>
</protein>
<dbReference type="PRINTS" id="PR00344">
    <property type="entry name" value="BCTRLSENSOR"/>
</dbReference>
<organism evidence="16 17">
    <name type="scientific">Roseateles saccharophilus</name>
    <name type="common">Pseudomonas saccharophila</name>
    <dbReference type="NCBI Taxonomy" id="304"/>
    <lineage>
        <taxon>Bacteria</taxon>
        <taxon>Pseudomonadati</taxon>
        <taxon>Pseudomonadota</taxon>
        <taxon>Betaproteobacteria</taxon>
        <taxon>Burkholderiales</taxon>
        <taxon>Sphaerotilaceae</taxon>
        <taxon>Roseateles</taxon>
    </lineage>
</organism>
<name>A0A4R3UQL5_ROSSA</name>
<feature type="domain" description="HAMP" evidence="15">
    <location>
        <begin position="172"/>
        <end position="224"/>
    </location>
</feature>
<keyword evidence="9" id="KW-0067">ATP-binding</keyword>
<dbReference type="PANTHER" id="PTHR45436:SF14">
    <property type="entry name" value="SENSOR PROTEIN QSEC"/>
    <property type="match status" value="1"/>
</dbReference>
<keyword evidence="10 13" id="KW-1133">Transmembrane helix</keyword>
<dbReference type="Pfam" id="PF02518">
    <property type="entry name" value="HATPase_c"/>
    <property type="match status" value="1"/>
</dbReference>
<evidence type="ECO:0000256" key="12">
    <source>
        <dbReference type="ARBA" id="ARBA00023136"/>
    </source>
</evidence>
<dbReference type="GO" id="GO:0005524">
    <property type="term" value="F:ATP binding"/>
    <property type="evidence" value="ECO:0007669"/>
    <property type="project" value="UniProtKB-KW"/>
</dbReference>
<dbReference type="EMBL" id="SMBU01000021">
    <property type="protein sequence ID" value="TCU92648.1"/>
    <property type="molecule type" value="Genomic_DNA"/>
</dbReference>
<dbReference type="InterPro" id="IPR003594">
    <property type="entry name" value="HATPase_dom"/>
</dbReference>
<comment type="caution">
    <text evidence="16">The sequence shown here is derived from an EMBL/GenBank/DDBJ whole genome shotgun (WGS) entry which is preliminary data.</text>
</comment>
<dbReference type="InterPro" id="IPR003661">
    <property type="entry name" value="HisK_dim/P_dom"/>
</dbReference>
<keyword evidence="8 16" id="KW-0418">Kinase</keyword>
<evidence type="ECO:0000259" key="15">
    <source>
        <dbReference type="PROSITE" id="PS50885"/>
    </source>
</evidence>
<dbReference type="PROSITE" id="PS50109">
    <property type="entry name" value="HIS_KIN"/>
    <property type="match status" value="1"/>
</dbReference>
<evidence type="ECO:0000256" key="6">
    <source>
        <dbReference type="ARBA" id="ARBA00022692"/>
    </source>
</evidence>
<dbReference type="GO" id="GO:0000155">
    <property type="term" value="F:phosphorelay sensor kinase activity"/>
    <property type="evidence" value="ECO:0007669"/>
    <property type="project" value="InterPro"/>
</dbReference>
<evidence type="ECO:0000313" key="16">
    <source>
        <dbReference type="EMBL" id="TCU92648.1"/>
    </source>
</evidence>
<evidence type="ECO:0000256" key="7">
    <source>
        <dbReference type="ARBA" id="ARBA00022741"/>
    </source>
</evidence>
<evidence type="ECO:0000256" key="10">
    <source>
        <dbReference type="ARBA" id="ARBA00022989"/>
    </source>
</evidence>
<sequence>MLSIERTLLRLVMAALLIGAVSVSGTVYFATLEEFNEALDAELKHVATSLARYRDLSDASSAQRPAGTGRVAEPELEDSEIETFTRDAAGKLLYASDEKVRMPFIDSEGLTRVSVGGESWIVYTARHRVGYAQAAQRVDSRRAIARESATRILPPMLLLAMGIGGLLIYGLRLGLRPLDAAARDVAGRSARSLAPIDCTRLPAEITPMVQAINGLMARLDDSMTAQRRFLADAAHELRSPITALRLQLQLLDRSSDGAANAAARADLQQGVDRAQRLVEQLLQVARTEPEAQIAPMLPLDLGSIVREVVEAASAKAEAWQLDLGATLAEEVPVLGDRSQLLILLNNLVENALRHTPSGGVIDVGAEMRDGRPVLFVLDTGPGIPKAERERVFDRFYRGGQPARSGRAALGSGLGLAIVKAIAGQHGAVVELLDRVGEPGLEVRVSFPRR</sequence>
<dbReference type="CDD" id="cd00075">
    <property type="entry name" value="HATPase"/>
    <property type="match status" value="1"/>
</dbReference>
<evidence type="ECO:0000256" key="9">
    <source>
        <dbReference type="ARBA" id="ARBA00022840"/>
    </source>
</evidence>
<comment type="subcellular location">
    <subcellularLocation>
        <location evidence="2">Membrane</location>
        <topology evidence="2">Multi-pass membrane protein</topology>
    </subcellularLocation>
</comment>
<dbReference type="InterPro" id="IPR005467">
    <property type="entry name" value="His_kinase_dom"/>
</dbReference>
<dbReference type="Pfam" id="PF00512">
    <property type="entry name" value="HisKA"/>
    <property type="match status" value="1"/>
</dbReference>
<dbReference type="Gene3D" id="3.30.565.10">
    <property type="entry name" value="Histidine kinase-like ATPase, C-terminal domain"/>
    <property type="match status" value="1"/>
</dbReference>
<comment type="catalytic activity">
    <reaction evidence="1">
        <text>ATP + protein L-histidine = ADP + protein N-phospho-L-histidine.</text>
        <dbReference type="EC" id="2.7.13.3"/>
    </reaction>
</comment>
<evidence type="ECO:0000256" key="13">
    <source>
        <dbReference type="SAM" id="Phobius"/>
    </source>
</evidence>
<gene>
    <name evidence="16" type="ORF">EV671_102121</name>
</gene>
<dbReference type="InterPro" id="IPR003660">
    <property type="entry name" value="HAMP_dom"/>
</dbReference>
<dbReference type="AlphaFoldDB" id="A0A4R3UQL5"/>
<reference evidence="16 17" key="1">
    <citation type="submission" date="2019-03" db="EMBL/GenBank/DDBJ databases">
        <title>Genomic Encyclopedia of Type Strains, Phase IV (KMG-IV): sequencing the most valuable type-strain genomes for metagenomic binning, comparative biology and taxonomic classification.</title>
        <authorList>
            <person name="Goeker M."/>
        </authorList>
    </citation>
    <scope>NUCLEOTIDE SEQUENCE [LARGE SCALE GENOMIC DNA]</scope>
    <source>
        <strain evidence="16 17">DSM 654</strain>
    </source>
</reference>
<proteinExistence type="predicted"/>
<dbReference type="SUPFAM" id="SSF47384">
    <property type="entry name" value="Homodimeric domain of signal transducing histidine kinase"/>
    <property type="match status" value="1"/>
</dbReference>
<dbReference type="SMART" id="SM00387">
    <property type="entry name" value="HATPase_c"/>
    <property type="match status" value="1"/>
</dbReference>
<keyword evidence="7" id="KW-0547">Nucleotide-binding</keyword>
<feature type="domain" description="Histidine kinase" evidence="14">
    <location>
        <begin position="232"/>
        <end position="449"/>
    </location>
</feature>
<dbReference type="InterPro" id="IPR036890">
    <property type="entry name" value="HATPase_C_sf"/>
</dbReference>
<evidence type="ECO:0000256" key="5">
    <source>
        <dbReference type="ARBA" id="ARBA00022679"/>
    </source>
</evidence>
<dbReference type="CDD" id="cd00082">
    <property type="entry name" value="HisKA"/>
    <property type="match status" value="1"/>
</dbReference>
<evidence type="ECO:0000256" key="4">
    <source>
        <dbReference type="ARBA" id="ARBA00022553"/>
    </source>
</evidence>
<evidence type="ECO:0000256" key="1">
    <source>
        <dbReference type="ARBA" id="ARBA00000085"/>
    </source>
</evidence>
<keyword evidence="11" id="KW-0902">Two-component regulatory system</keyword>
<dbReference type="Gene3D" id="1.10.287.130">
    <property type="match status" value="1"/>
</dbReference>
<feature type="transmembrane region" description="Helical" evidence="13">
    <location>
        <begin position="7"/>
        <end position="30"/>
    </location>
</feature>
<keyword evidence="5" id="KW-0808">Transferase</keyword>
<keyword evidence="17" id="KW-1185">Reference proteome</keyword>
<dbReference type="Proteomes" id="UP000295110">
    <property type="component" value="Unassembled WGS sequence"/>
</dbReference>
<dbReference type="PROSITE" id="PS50885">
    <property type="entry name" value="HAMP"/>
    <property type="match status" value="1"/>
</dbReference>
<dbReference type="InterPro" id="IPR004358">
    <property type="entry name" value="Sig_transdc_His_kin-like_C"/>
</dbReference>
<dbReference type="SMART" id="SM00388">
    <property type="entry name" value="HisKA"/>
    <property type="match status" value="1"/>
</dbReference>
<evidence type="ECO:0000256" key="2">
    <source>
        <dbReference type="ARBA" id="ARBA00004141"/>
    </source>
</evidence>
<dbReference type="EC" id="2.7.13.3" evidence="3"/>
<evidence type="ECO:0000259" key="14">
    <source>
        <dbReference type="PROSITE" id="PS50109"/>
    </source>
</evidence>
<dbReference type="InterPro" id="IPR036097">
    <property type="entry name" value="HisK_dim/P_sf"/>
</dbReference>
<keyword evidence="6 13" id="KW-0812">Transmembrane</keyword>
<evidence type="ECO:0000256" key="3">
    <source>
        <dbReference type="ARBA" id="ARBA00012438"/>
    </source>
</evidence>
<evidence type="ECO:0000256" key="11">
    <source>
        <dbReference type="ARBA" id="ARBA00023012"/>
    </source>
</evidence>
<keyword evidence="12 13" id="KW-0472">Membrane</keyword>
<dbReference type="InterPro" id="IPR050428">
    <property type="entry name" value="TCS_sensor_his_kinase"/>
</dbReference>
<accession>A0A4R3UQL5</accession>
<dbReference type="PANTHER" id="PTHR45436">
    <property type="entry name" value="SENSOR HISTIDINE KINASE YKOH"/>
    <property type="match status" value="1"/>
</dbReference>
<keyword evidence="4" id="KW-0597">Phosphoprotein</keyword>
<dbReference type="SUPFAM" id="SSF55874">
    <property type="entry name" value="ATPase domain of HSP90 chaperone/DNA topoisomerase II/histidine kinase"/>
    <property type="match status" value="1"/>
</dbReference>
<evidence type="ECO:0000313" key="17">
    <source>
        <dbReference type="Proteomes" id="UP000295110"/>
    </source>
</evidence>
<dbReference type="GO" id="GO:0005886">
    <property type="term" value="C:plasma membrane"/>
    <property type="evidence" value="ECO:0007669"/>
    <property type="project" value="TreeGrafter"/>
</dbReference>